<dbReference type="NCBIfam" id="TIGR00785">
    <property type="entry name" value="dass"/>
    <property type="match status" value="1"/>
</dbReference>
<feature type="transmembrane region" description="Helical" evidence="5">
    <location>
        <begin position="342"/>
        <end position="361"/>
    </location>
</feature>
<evidence type="ECO:0000256" key="4">
    <source>
        <dbReference type="ARBA" id="ARBA00023136"/>
    </source>
</evidence>
<dbReference type="PANTHER" id="PTHR10283:SF82">
    <property type="entry name" value="SOLUTE CARRIER FAMILY 13 MEMBER 2"/>
    <property type="match status" value="1"/>
</dbReference>
<feature type="transmembrane region" description="Helical" evidence="5">
    <location>
        <begin position="83"/>
        <end position="102"/>
    </location>
</feature>
<feature type="transmembrane region" description="Helical" evidence="5">
    <location>
        <begin position="175"/>
        <end position="195"/>
    </location>
</feature>
<keyword evidence="7" id="KW-1185">Reference proteome</keyword>
<dbReference type="RefSeq" id="WP_200672987.1">
    <property type="nucleotide sequence ID" value="NZ_JAACYA010000001.1"/>
</dbReference>
<keyword evidence="2 5" id="KW-0812">Transmembrane</keyword>
<feature type="transmembrane region" description="Helical" evidence="5">
    <location>
        <begin position="420"/>
        <end position="440"/>
    </location>
</feature>
<feature type="transmembrane region" description="Helical" evidence="5">
    <location>
        <begin position="373"/>
        <end position="392"/>
    </location>
</feature>
<evidence type="ECO:0000256" key="3">
    <source>
        <dbReference type="ARBA" id="ARBA00022989"/>
    </source>
</evidence>
<dbReference type="CDD" id="cd01115">
    <property type="entry name" value="SLC13_permease"/>
    <property type="match status" value="1"/>
</dbReference>
<comment type="subcellular location">
    <subcellularLocation>
        <location evidence="1">Membrane</location>
        <topology evidence="1">Multi-pass membrane protein</topology>
    </subcellularLocation>
</comment>
<dbReference type="InterPro" id="IPR001898">
    <property type="entry name" value="SLC13A/DASS"/>
</dbReference>
<feature type="transmembrane region" description="Helical" evidence="5">
    <location>
        <begin position="273"/>
        <end position="292"/>
    </location>
</feature>
<evidence type="ECO:0000256" key="1">
    <source>
        <dbReference type="ARBA" id="ARBA00004141"/>
    </source>
</evidence>
<feature type="transmembrane region" description="Helical" evidence="5">
    <location>
        <begin position="304"/>
        <end position="321"/>
    </location>
</feature>
<dbReference type="Proteomes" id="UP000772812">
    <property type="component" value="Unassembled WGS sequence"/>
</dbReference>
<evidence type="ECO:0000313" key="7">
    <source>
        <dbReference type="Proteomes" id="UP000772812"/>
    </source>
</evidence>
<dbReference type="Pfam" id="PF00939">
    <property type="entry name" value="Na_sulph_symp"/>
    <property type="match status" value="1"/>
</dbReference>
<organism evidence="6 7">
    <name type="scientific">Persephonella atlantica</name>
    <dbReference type="NCBI Taxonomy" id="2699429"/>
    <lineage>
        <taxon>Bacteria</taxon>
        <taxon>Pseudomonadati</taxon>
        <taxon>Aquificota</taxon>
        <taxon>Aquificia</taxon>
        <taxon>Aquificales</taxon>
        <taxon>Hydrogenothermaceae</taxon>
        <taxon>Persephonella</taxon>
    </lineage>
</organism>
<feature type="transmembrane region" description="Helical" evidence="5">
    <location>
        <begin position="461"/>
        <end position="481"/>
    </location>
</feature>
<comment type="caution">
    <text evidence="6">The sequence shown here is derived from an EMBL/GenBank/DDBJ whole genome shotgun (WGS) entry which is preliminary data.</text>
</comment>
<name>A0ABS1GF70_9AQUI</name>
<gene>
    <name evidence="6" type="ORF">GWK41_00645</name>
</gene>
<protein>
    <submittedName>
        <fullName evidence="6">SLC13/DASS family transporter</fullName>
    </submittedName>
</protein>
<evidence type="ECO:0000256" key="2">
    <source>
        <dbReference type="ARBA" id="ARBA00022692"/>
    </source>
</evidence>
<evidence type="ECO:0000256" key="5">
    <source>
        <dbReference type="SAM" id="Phobius"/>
    </source>
</evidence>
<dbReference type="EMBL" id="JAACYA010000001">
    <property type="protein sequence ID" value="MBK3331569.1"/>
    <property type="molecule type" value="Genomic_DNA"/>
</dbReference>
<dbReference type="PANTHER" id="PTHR10283">
    <property type="entry name" value="SOLUTE CARRIER FAMILY 13 MEMBER"/>
    <property type="match status" value="1"/>
</dbReference>
<feature type="transmembrane region" description="Helical" evidence="5">
    <location>
        <begin position="215"/>
        <end position="237"/>
    </location>
</feature>
<feature type="transmembrane region" description="Helical" evidence="5">
    <location>
        <begin position="12"/>
        <end position="30"/>
    </location>
</feature>
<keyword evidence="4 5" id="KW-0472">Membrane</keyword>
<reference evidence="6 7" key="1">
    <citation type="journal article" date="2021" name="Syst. Appl. Microbiol.">
        <title>Persephonella atlantica sp. nov.: How to adapt to physico-chemical gradients in high temperature hydrothermal habitats.</title>
        <authorList>
            <person name="Francois D.X."/>
            <person name="Godfroy A."/>
            <person name="Mathien C."/>
            <person name="Aube J."/>
            <person name="Cathalot C."/>
            <person name="Lesongeur F."/>
            <person name="L'Haridon S."/>
            <person name="Philippon X."/>
            <person name="Roussel E.G."/>
        </authorList>
    </citation>
    <scope>NUCLEOTIDE SEQUENCE [LARGE SCALE GENOMIC DNA]</scope>
    <source>
        <strain evidence="6 7">MO1340</strain>
    </source>
</reference>
<keyword evidence="3 5" id="KW-1133">Transmembrane helix</keyword>
<feature type="transmembrane region" description="Helical" evidence="5">
    <location>
        <begin position="147"/>
        <end position="163"/>
    </location>
</feature>
<accession>A0ABS1GF70</accession>
<sequence length="482" mass="53328">MKISQITYLKKETGLIFAPVVASVLYMLPLDMSREAQTVLAIMGFCLVFWLTEVIPLSMTALLGVSTAVVLGITSIKEAFLSFGHPVILLFIGSFLIAQAMAKHGLDKRFALNLLTRNFFVKSPFRLIAGFSVISFLLSMWVSNTATTAMLLPLVLGIVYTFKQNKIKGISNFSIYALLSVAYSASIGGATTLIGTPTNLIGAGFLKEAGYDIDFLKWFILAFPITFTVYVAFLFYIKFHIRNFHFDKNEIKKIFVEEKKKLPKISLGEKNTFFVFCLAAFFWMLPGIANLLGNKELYTFLKSHIPEAIVAVIAAVLLFLLPSKKNEGTLSIEDIKKLDWDVVLLFGGGIALGKLITKTGLADYIGQKVSSLISPELMILFIVILIITMIFLTEISSNTATVITFAPILIGILKEMNMEIFYPVFGIIIAASFAFMLPIATPPNAIIYGSRHIPISKMVKVGLFMNIIGSVIISTFIIIYMK</sequence>
<proteinExistence type="predicted"/>
<feature type="transmembrane region" description="Helical" evidence="5">
    <location>
        <begin position="36"/>
        <end position="52"/>
    </location>
</feature>
<evidence type="ECO:0000313" key="6">
    <source>
        <dbReference type="EMBL" id="MBK3331569.1"/>
    </source>
</evidence>